<feature type="binding site" evidence="5">
    <location>
        <begin position="192"/>
        <end position="195"/>
    </location>
    <ligand>
        <name>substrate</name>
    </ligand>
</feature>
<dbReference type="GO" id="GO:0032259">
    <property type="term" value="P:methylation"/>
    <property type="evidence" value="ECO:0007669"/>
    <property type="project" value="UniProtKB-KW"/>
</dbReference>
<dbReference type="SUPFAM" id="SSF53335">
    <property type="entry name" value="S-adenosyl-L-methionine-dependent methyltransferases"/>
    <property type="match status" value="1"/>
</dbReference>
<feature type="binding site" evidence="5">
    <location>
        <position position="192"/>
    </location>
    <ligand>
        <name>S-adenosyl-L-methionine</name>
        <dbReference type="ChEBI" id="CHEBI:59789"/>
    </ligand>
</feature>
<dbReference type="InterPro" id="IPR002052">
    <property type="entry name" value="DNA_methylase_N6_adenine_CS"/>
</dbReference>
<organism evidence="9 10">
    <name type="scientific">Motiliproteus coralliicola</name>
    <dbReference type="NCBI Taxonomy" id="2283196"/>
    <lineage>
        <taxon>Bacteria</taxon>
        <taxon>Pseudomonadati</taxon>
        <taxon>Pseudomonadota</taxon>
        <taxon>Gammaproteobacteria</taxon>
        <taxon>Oceanospirillales</taxon>
        <taxon>Oceanospirillaceae</taxon>
        <taxon>Motiliproteus</taxon>
    </lineage>
</organism>
<evidence type="ECO:0000256" key="4">
    <source>
        <dbReference type="ARBA" id="ARBA00048391"/>
    </source>
</evidence>
<evidence type="ECO:0000256" key="1">
    <source>
        <dbReference type="ARBA" id="ARBA00022603"/>
    </source>
</evidence>
<feature type="binding site" evidence="5">
    <location>
        <position position="150"/>
    </location>
    <ligand>
        <name>S-adenosyl-L-methionine</name>
        <dbReference type="ChEBI" id="CHEBI:59789"/>
    </ligand>
</feature>
<dbReference type="InterPro" id="IPR007848">
    <property type="entry name" value="Small_mtfrase_dom"/>
</dbReference>
<dbReference type="OrthoDB" id="9800643at2"/>
<evidence type="ECO:0000259" key="8">
    <source>
        <dbReference type="Pfam" id="PF17827"/>
    </source>
</evidence>
<keyword evidence="2 5" id="KW-0808">Transferase</keyword>
<evidence type="ECO:0000256" key="5">
    <source>
        <dbReference type="HAMAP-Rule" id="MF_02126"/>
    </source>
</evidence>
<feature type="region of interest" description="Disordered" evidence="6">
    <location>
        <begin position="271"/>
        <end position="295"/>
    </location>
</feature>
<comment type="similarity">
    <text evidence="5">Belongs to the protein N5-glutamine methyltransferase family. PrmC subfamily.</text>
</comment>
<evidence type="ECO:0000259" key="7">
    <source>
        <dbReference type="Pfam" id="PF05175"/>
    </source>
</evidence>
<dbReference type="HAMAP" id="MF_02126">
    <property type="entry name" value="RF_methyltr_PrmC"/>
    <property type="match status" value="1"/>
</dbReference>
<evidence type="ECO:0000313" key="9">
    <source>
        <dbReference type="EMBL" id="RDE18132.1"/>
    </source>
</evidence>
<feature type="binding site" evidence="5">
    <location>
        <begin position="127"/>
        <end position="131"/>
    </location>
    <ligand>
        <name>S-adenosyl-L-methionine</name>
        <dbReference type="ChEBI" id="CHEBI:59789"/>
    </ligand>
</feature>
<comment type="function">
    <text evidence="5">Methylates the class 1 translation termination release factors RF1/PrfA and RF2/PrfB on the glutamine residue of the universally conserved GGQ motif.</text>
</comment>
<dbReference type="EMBL" id="QQOH01000006">
    <property type="protein sequence ID" value="RDE18132.1"/>
    <property type="molecule type" value="Genomic_DNA"/>
</dbReference>
<dbReference type="EC" id="2.1.1.297" evidence="5"/>
<dbReference type="Gene3D" id="3.40.50.150">
    <property type="entry name" value="Vaccinia Virus protein VP39"/>
    <property type="match status" value="1"/>
</dbReference>
<dbReference type="Pfam" id="PF05175">
    <property type="entry name" value="MTS"/>
    <property type="match status" value="1"/>
</dbReference>
<sequence length="295" mass="32706">MIRVSNVSTLAELLARAGELKAVSDSPELDLQLLLCSVLDKPRSYLYTWPERSLSFEQQQQFEQLLQRRLDGEPIAHILGQGDFWTLTLEVNSSTLIPRPETELLVELALAMGEQLDQHKVRVADLGTGTGAIALALASEQPRWQISAVEFNPQAAVLAERNRQRLKLNNVEVLQGSWCEPLCGSFDLIISNPPYIDAEDPHLSQGDVRFEPSSALVAAQQGLADILTITEQALDRLKPGGWLMFEHGFEQGEPVREILRRAGYQQVETHRDLAGHERATVGQFPPTGEPNTGDA</sequence>
<accession>A0A369W889</accession>
<dbReference type="Gene3D" id="1.10.8.10">
    <property type="entry name" value="DNA helicase RuvA subunit, C-terminal domain"/>
    <property type="match status" value="1"/>
</dbReference>
<dbReference type="InterPro" id="IPR019874">
    <property type="entry name" value="RF_methyltr_PrmC"/>
</dbReference>
<dbReference type="NCBIfam" id="TIGR03534">
    <property type="entry name" value="RF_mod_PrmC"/>
    <property type="match status" value="1"/>
</dbReference>
<dbReference type="InterPro" id="IPR029063">
    <property type="entry name" value="SAM-dependent_MTases_sf"/>
</dbReference>
<dbReference type="AlphaFoldDB" id="A0A369W889"/>
<evidence type="ECO:0000256" key="6">
    <source>
        <dbReference type="SAM" id="MobiDB-lite"/>
    </source>
</evidence>
<dbReference type="PANTHER" id="PTHR18895">
    <property type="entry name" value="HEMK METHYLTRANSFERASE"/>
    <property type="match status" value="1"/>
</dbReference>
<evidence type="ECO:0000256" key="2">
    <source>
        <dbReference type="ARBA" id="ARBA00022679"/>
    </source>
</evidence>
<dbReference type="PANTHER" id="PTHR18895:SF74">
    <property type="entry name" value="MTRF1L RELEASE FACTOR GLUTAMINE METHYLTRANSFERASE"/>
    <property type="match status" value="1"/>
</dbReference>
<gene>
    <name evidence="5 9" type="primary">prmC</name>
    <name evidence="9" type="ORF">DV711_18665</name>
</gene>
<dbReference type="FunFam" id="3.40.50.150:FF:000053">
    <property type="entry name" value="Release factor glutamine methyltransferase"/>
    <property type="match status" value="1"/>
</dbReference>
<comment type="catalytic activity">
    <reaction evidence="4 5">
        <text>L-glutaminyl-[peptide chain release factor] + S-adenosyl-L-methionine = N(5)-methyl-L-glutaminyl-[peptide chain release factor] + S-adenosyl-L-homocysteine + H(+)</text>
        <dbReference type="Rhea" id="RHEA:42896"/>
        <dbReference type="Rhea" id="RHEA-COMP:10271"/>
        <dbReference type="Rhea" id="RHEA-COMP:10272"/>
        <dbReference type="ChEBI" id="CHEBI:15378"/>
        <dbReference type="ChEBI" id="CHEBI:30011"/>
        <dbReference type="ChEBI" id="CHEBI:57856"/>
        <dbReference type="ChEBI" id="CHEBI:59789"/>
        <dbReference type="ChEBI" id="CHEBI:61891"/>
        <dbReference type="EC" id="2.1.1.297"/>
    </reaction>
</comment>
<evidence type="ECO:0000256" key="3">
    <source>
        <dbReference type="ARBA" id="ARBA00022691"/>
    </source>
</evidence>
<feature type="domain" description="Methyltransferase small" evidence="7">
    <location>
        <begin position="114"/>
        <end position="199"/>
    </location>
</feature>
<dbReference type="Proteomes" id="UP000253769">
    <property type="component" value="Unassembled WGS sequence"/>
</dbReference>
<feature type="domain" description="Release factor glutamine methyltransferase N-terminal" evidence="8">
    <location>
        <begin position="19"/>
        <end position="80"/>
    </location>
</feature>
<dbReference type="CDD" id="cd02440">
    <property type="entry name" value="AdoMet_MTases"/>
    <property type="match status" value="1"/>
</dbReference>
<comment type="caution">
    <text evidence="9">The sequence shown here is derived from an EMBL/GenBank/DDBJ whole genome shotgun (WGS) entry which is preliminary data.</text>
</comment>
<reference evidence="9 10" key="1">
    <citation type="submission" date="2018-07" db="EMBL/GenBank/DDBJ databases">
        <title>Motiliproteus coralliicola sp. nov., a bacterium isolated from Coral.</title>
        <authorList>
            <person name="Wang G."/>
        </authorList>
    </citation>
    <scope>NUCLEOTIDE SEQUENCE [LARGE SCALE GENOMIC DNA]</scope>
    <source>
        <strain evidence="9 10">C34</strain>
    </source>
</reference>
<dbReference type="InterPro" id="IPR040758">
    <property type="entry name" value="PrmC_N"/>
</dbReference>
<dbReference type="NCBIfam" id="TIGR00536">
    <property type="entry name" value="hemK_fam"/>
    <property type="match status" value="1"/>
</dbReference>
<dbReference type="GO" id="GO:0102559">
    <property type="term" value="F:peptide chain release factor N(5)-glutamine methyltransferase activity"/>
    <property type="evidence" value="ECO:0007669"/>
    <property type="project" value="UniProtKB-EC"/>
</dbReference>
<keyword evidence="3 5" id="KW-0949">S-adenosyl-L-methionine</keyword>
<keyword evidence="10" id="KW-1185">Reference proteome</keyword>
<protein>
    <recommendedName>
        <fullName evidence="5">Release factor glutamine methyltransferase</fullName>
        <shortName evidence="5">RF MTase</shortName>
        <ecNumber evidence="5">2.1.1.297</ecNumber>
    </recommendedName>
    <alternativeName>
        <fullName evidence="5">N5-glutamine methyltransferase PrmC</fullName>
    </alternativeName>
    <alternativeName>
        <fullName evidence="5">Protein-(glutamine-N5) MTase PrmC</fullName>
    </alternativeName>
    <alternativeName>
        <fullName evidence="5">Protein-glutamine N-methyltransferase PrmC</fullName>
    </alternativeName>
</protein>
<evidence type="ECO:0000313" key="10">
    <source>
        <dbReference type="Proteomes" id="UP000253769"/>
    </source>
</evidence>
<keyword evidence="1 5" id="KW-0489">Methyltransferase</keyword>
<dbReference type="InterPro" id="IPR004556">
    <property type="entry name" value="HemK-like"/>
</dbReference>
<dbReference type="PROSITE" id="PS00092">
    <property type="entry name" value="N6_MTASE"/>
    <property type="match status" value="1"/>
</dbReference>
<proteinExistence type="inferred from homology"/>
<dbReference type="InterPro" id="IPR050320">
    <property type="entry name" value="N5-glutamine_MTase"/>
</dbReference>
<dbReference type="GO" id="GO:0003676">
    <property type="term" value="F:nucleic acid binding"/>
    <property type="evidence" value="ECO:0007669"/>
    <property type="project" value="InterPro"/>
</dbReference>
<feature type="binding site" evidence="5">
    <location>
        <position position="178"/>
    </location>
    <ligand>
        <name>S-adenosyl-L-methionine</name>
        <dbReference type="ChEBI" id="CHEBI:59789"/>
    </ligand>
</feature>
<name>A0A369W889_9GAMM</name>
<dbReference type="Pfam" id="PF17827">
    <property type="entry name" value="PrmC_N"/>
    <property type="match status" value="1"/>
</dbReference>